<comment type="caution">
    <text evidence="2">The sequence shown here is derived from an EMBL/GenBank/DDBJ whole genome shotgun (WGS) entry which is preliminary data.</text>
</comment>
<keyword evidence="3" id="KW-1185">Reference proteome</keyword>
<dbReference type="Proteomes" id="UP000475545">
    <property type="component" value="Unassembled WGS sequence"/>
</dbReference>
<organism evidence="2 3">
    <name type="scientific">Gordonia mangrovi</name>
    <dbReference type="NCBI Taxonomy" id="2665643"/>
    <lineage>
        <taxon>Bacteria</taxon>
        <taxon>Bacillati</taxon>
        <taxon>Actinomycetota</taxon>
        <taxon>Actinomycetes</taxon>
        <taxon>Mycobacteriales</taxon>
        <taxon>Gordoniaceae</taxon>
        <taxon>Gordonia</taxon>
    </lineage>
</organism>
<evidence type="ECO:0000313" key="2">
    <source>
        <dbReference type="EMBL" id="MXP24115.1"/>
    </source>
</evidence>
<feature type="region of interest" description="Disordered" evidence="1">
    <location>
        <begin position="168"/>
        <end position="220"/>
    </location>
</feature>
<gene>
    <name evidence="2" type="ORF">GIY30_22510</name>
</gene>
<dbReference type="EMBL" id="WMBR01000008">
    <property type="protein sequence ID" value="MXP24115.1"/>
    <property type="molecule type" value="Genomic_DNA"/>
</dbReference>
<evidence type="ECO:0000313" key="3">
    <source>
        <dbReference type="Proteomes" id="UP000475545"/>
    </source>
</evidence>
<name>A0A6L7GZ65_9ACTN</name>
<accession>A0A6L7GZ65</accession>
<reference evidence="2 3" key="1">
    <citation type="submission" date="2019-11" db="EMBL/GenBank/DDBJ databases">
        <title>Gordonia sp. nov., a novel actinobacterium isolated from mangrove soil in Hainan.</title>
        <authorList>
            <person name="Huang X."/>
            <person name="Xie Y."/>
            <person name="Chu X."/>
            <person name="Xiao K."/>
        </authorList>
    </citation>
    <scope>NUCLEOTIDE SEQUENCE [LARGE SCALE GENOMIC DNA]</scope>
    <source>
        <strain evidence="2 3">HNM0687</strain>
    </source>
</reference>
<protein>
    <submittedName>
        <fullName evidence="2">Uncharacterized protein</fullName>
    </submittedName>
</protein>
<dbReference type="AlphaFoldDB" id="A0A6L7GZ65"/>
<dbReference type="RefSeq" id="WP_160904305.1">
    <property type="nucleotide sequence ID" value="NZ_CP102850.1"/>
</dbReference>
<evidence type="ECO:0000256" key="1">
    <source>
        <dbReference type="SAM" id="MobiDB-lite"/>
    </source>
</evidence>
<proteinExistence type="predicted"/>
<sequence>MTIDEVTDELYGMMPGEFVGRRTELAREARAAGDRELARKITSLRRPTQVAWAINQWVRTDPDGVAALLDLAAELLAAQRRSSADRLRELAGRRQTLVAECATSVARGARQQGVSLSDNATREVGQSLRAAVADEEIAELLRRGHFVTAAEYSGFGPAAVFVVPDADTEPAAAEPESEAPEPARASDKDLALRRARQALAEAEDAERSATADVAEHEEEMAAARARADELAEDCARLRAELERRDAELRFALRQVDAAAEQLRTAGDALDRAHDELDVARNDVARLESDG</sequence>